<evidence type="ECO:0000313" key="1">
    <source>
        <dbReference type="EMBL" id="MEJ8569723.1"/>
    </source>
</evidence>
<sequence>MIPSRAAITRPAGRGLHPASKAGWFVLLWVTSAGIGFAAPEPGNDASHALWNPQQALESAAQGRDDSRVDGWLDHLRGGDIEGLAAELSAFAVADSPVAPAREADVYRFTVALGDLPEDLVPPPLLQQLEAWPIQTLIAHEEGPGHAVPLFNIRAAARGVRAAQIRRAGERQASLLLPAGPETWLRTFAGTDDEQRRRGFIDVLHAAPEAERRAIATAALAGAAGQPRFAVAAAHSVASLNDARAMLALMEVADGADLNWNEVLRSGAGQLDETQRADLLLGAMADWPPDRAALAMGILTPGLTRHPDVTESLFELLDHPELGASAALALSRHPEPRITARLEQHAARADSAGRRAALALHLRSLSGPAGDRP</sequence>
<dbReference type="Proteomes" id="UP001359886">
    <property type="component" value="Unassembled WGS sequence"/>
</dbReference>
<gene>
    <name evidence="1" type="ORF">V3330_18995</name>
</gene>
<protein>
    <submittedName>
        <fullName evidence="1">HEAT repeat domain-containing protein</fullName>
    </submittedName>
</protein>
<comment type="caution">
    <text evidence="1">The sequence shown here is derived from an EMBL/GenBank/DDBJ whole genome shotgun (WGS) entry which is preliminary data.</text>
</comment>
<proteinExistence type="predicted"/>
<dbReference type="RefSeq" id="WP_354697050.1">
    <property type="nucleotide sequence ID" value="NZ_JAZHOG010000017.1"/>
</dbReference>
<name>A0AAW9RHF1_9GAMM</name>
<dbReference type="AlphaFoldDB" id="A0AAW9RHF1"/>
<keyword evidence="2" id="KW-1185">Reference proteome</keyword>
<organism evidence="1 2">
    <name type="scientific">Elongatibacter sediminis</name>
    <dbReference type="NCBI Taxonomy" id="3119006"/>
    <lineage>
        <taxon>Bacteria</taxon>
        <taxon>Pseudomonadati</taxon>
        <taxon>Pseudomonadota</taxon>
        <taxon>Gammaproteobacteria</taxon>
        <taxon>Chromatiales</taxon>
        <taxon>Wenzhouxiangellaceae</taxon>
        <taxon>Elongatibacter</taxon>
    </lineage>
</organism>
<accession>A0AAW9RHF1</accession>
<evidence type="ECO:0000313" key="2">
    <source>
        <dbReference type="Proteomes" id="UP001359886"/>
    </source>
</evidence>
<reference evidence="1 2" key="1">
    <citation type="submission" date="2024-02" db="EMBL/GenBank/DDBJ databases">
        <title>A novel Wenzhouxiangellaceae bacterium, isolated from coastal sediments.</title>
        <authorList>
            <person name="Du Z.-J."/>
            <person name="Ye Y.-Q."/>
            <person name="Zhang X.-Y."/>
        </authorList>
    </citation>
    <scope>NUCLEOTIDE SEQUENCE [LARGE SCALE GENOMIC DNA]</scope>
    <source>
        <strain evidence="1 2">CH-27</strain>
    </source>
</reference>
<dbReference type="EMBL" id="JAZHOG010000017">
    <property type="protein sequence ID" value="MEJ8569723.1"/>
    <property type="molecule type" value="Genomic_DNA"/>
</dbReference>